<feature type="signal peptide" evidence="3">
    <location>
        <begin position="1"/>
        <end position="20"/>
    </location>
</feature>
<keyword evidence="2" id="KW-1133">Transmembrane helix</keyword>
<proteinExistence type="predicted"/>
<dbReference type="InterPro" id="IPR007110">
    <property type="entry name" value="Ig-like_dom"/>
</dbReference>
<sequence length="455" mass="50133">MPGAAFGLFFLQLLVSVIQGLQDVNVIPGSTVEAVVGQNVSLPCILEEDHTFKITIIEWTKNGATKLVVYSVDYGLHHFWTNVTVQIKKSSTNKMLGTYLYLQNVKKLDSGNYTCTISSFPSGSDLRVTSLIVKDEIQIICDANATVEVLYGGNVTIGCTDIPHAQYRWTKDQRLVSDKEFLDLRLVTDDHAGIYILTVDAGAKSLHREFSIIVQSETSFTTDVMTVAPENLTEIIHSSSTPPSTTELPAHVNWTTRPDSSDALVTDSLATDVSETTEEKTTHSISFTSAMTPDNYSETSQPFNFTTTNADTALIQSTLDTTTDQMTEEPMSTHVDPTTINSTVTEESSTLNSSTIKVNLEYTPTVNSPDGKGTARGHLVLIILPVLTVLGVFGFLYWAHKTYKRHMEMEGPPSFKPPPPPVKYTAIRQNETPTQFFPTSRCNSIADYPDNTCVY</sequence>
<dbReference type="PANTHER" id="PTHR15317:SF1">
    <property type="entry name" value="T-CELL SURFACE PROTEIN TACTILE"/>
    <property type="match status" value="1"/>
</dbReference>
<evidence type="ECO:0000259" key="4">
    <source>
        <dbReference type="PROSITE" id="PS50835"/>
    </source>
</evidence>
<dbReference type="InterPro" id="IPR042381">
    <property type="entry name" value="CD96"/>
</dbReference>
<dbReference type="Pfam" id="PF07686">
    <property type="entry name" value="V-set"/>
    <property type="match status" value="1"/>
</dbReference>
<dbReference type="SUPFAM" id="SSF48726">
    <property type="entry name" value="Immunoglobulin"/>
    <property type="match status" value="2"/>
</dbReference>
<organism evidence="5 6">
    <name type="scientific">Oryzias melastigma</name>
    <name type="common">Marine medaka</name>
    <dbReference type="NCBI Taxonomy" id="30732"/>
    <lineage>
        <taxon>Eukaryota</taxon>
        <taxon>Metazoa</taxon>
        <taxon>Chordata</taxon>
        <taxon>Craniata</taxon>
        <taxon>Vertebrata</taxon>
        <taxon>Euteleostomi</taxon>
        <taxon>Actinopterygii</taxon>
        <taxon>Neopterygii</taxon>
        <taxon>Teleostei</taxon>
        <taxon>Neoteleostei</taxon>
        <taxon>Acanthomorphata</taxon>
        <taxon>Ovalentaria</taxon>
        <taxon>Atherinomorphae</taxon>
        <taxon>Beloniformes</taxon>
        <taxon>Adrianichthyidae</taxon>
        <taxon>Oryziinae</taxon>
        <taxon>Oryzias</taxon>
    </lineage>
</organism>
<evidence type="ECO:0000256" key="1">
    <source>
        <dbReference type="SAM" id="MobiDB-lite"/>
    </source>
</evidence>
<dbReference type="EMBL" id="WKFB01000545">
    <property type="protein sequence ID" value="KAF6719958.1"/>
    <property type="molecule type" value="Genomic_DNA"/>
</dbReference>
<dbReference type="PANTHER" id="PTHR15317">
    <property type="entry name" value="T-CELL SURFACE PROTEIN TACTILE"/>
    <property type="match status" value="1"/>
</dbReference>
<feature type="domain" description="Ig-like" evidence="4">
    <location>
        <begin position="22"/>
        <end position="129"/>
    </location>
</feature>
<dbReference type="GO" id="GO:0006954">
    <property type="term" value="P:inflammatory response"/>
    <property type="evidence" value="ECO:0007669"/>
    <property type="project" value="TreeGrafter"/>
</dbReference>
<evidence type="ECO:0000256" key="2">
    <source>
        <dbReference type="SAM" id="Phobius"/>
    </source>
</evidence>
<dbReference type="OrthoDB" id="10012075at2759"/>
<dbReference type="InterPro" id="IPR013106">
    <property type="entry name" value="Ig_V-set"/>
</dbReference>
<accession>A0A834C136</accession>
<dbReference type="InterPro" id="IPR013783">
    <property type="entry name" value="Ig-like_fold"/>
</dbReference>
<feature type="chain" id="PRO_5032633785" evidence="3">
    <location>
        <begin position="21"/>
        <end position="455"/>
    </location>
</feature>
<dbReference type="InterPro" id="IPR003599">
    <property type="entry name" value="Ig_sub"/>
</dbReference>
<dbReference type="GO" id="GO:0007160">
    <property type="term" value="P:cell-matrix adhesion"/>
    <property type="evidence" value="ECO:0007669"/>
    <property type="project" value="TreeGrafter"/>
</dbReference>
<dbReference type="AlphaFoldDB" id="A0A834C136"/>
<comment type="caution">
    <text evidence="5">The sequence shown here is derived from an EMBL/GenBank/DDBJ whole genome shotgun (WGS) entry which is preliminary data.</text>
</comment>
<dbReference type="Proteomes" id="UP000646548">
    <property type="component" value="Unassembled WGS sequence"/>
</dbReference>
<keyword evidence="2" id="KW-0472">Membrane</keyword>
<dbReference type="InterPro" id="IPR036179">
    <property type="entry name" value="Ig-like_dom_sf"/>
</dbReference>
<evidence type="ECO:0000256" key="3">
    <source>
        <dbReference type="SAM" id="SignalP"/>
    </source>
</evidence>
<feature type="transmembrane region" description="Helical" evidence="2">
    <location>
        <begin position="379"/>
        <end position="399"/>
    </location>
</feature>
<name>A0A834C136_ORYME</name>
<keyword evidence="2" id="KW-0812">Transmembrane</keyword>
<evidence type="ECO:0000313" key="6">
    <source>
        <dbReference type="Proteomes" id="UP000646548"/>
    </source>
</evidence>
<keyword evidence="3" id="KW-0732">Signal</keyword>
<feature type="compositionally biased region" description="Polar residues" evidence="1">
    <location>
        <begin position="335"/>
        <end position="352"/>
    </location>
</feature>
<dbReference type="PROSITE" id="PS50835">
    <property type="entry name" value="IG_LIKE"/>
    <property type="match status" value="1"/>
</dbReference>
<feature type="region of interest" description="Disordered" evidence="1">
    <location>
        <begin position="325"/>
        <end position="352"/>
    </location>
</feature>
<evidence type="ECO:0000313" key="5">
    <source>
        <dbReference type="EMBL" id="KAF6719958.1"/>
    </source>
</evidence>
<dbReference type="Gene3D" id="2.60.40.10">
    <property type="entry name" value="Immunoglobulins"/>
    <property type="match status" value="1"/>
</dbReference>
<reference evidence="5" key="1">
    <citation type="journal article" name="BMC Genomics">
        <title>Long-read sequencing and de novo genome assembly of marine medaka (Oryzias melastigma).</title>
        <authorList>
            <person name="Liang P."/>
            <person name="Saqib H.S.A."/>
            <person name="Ni X."/>
            <person name="Shen Y."/>
        </authorList>
    </citation>
    <scope>NUCLEOTIDE SEQUENCE</scope>
    <source>
        <strain evidence="5">Bigg-433</strain>
    </source>
</reference>
<protein>
    <submittedName>
        <fullName evidence="5">Nectin-4</fullName>
    </submittedName>
</protein>
<gene>
    <name evidence="5" type="ORF">FQA47_021136</name>
</gene>
<dbReference type="SMART" id="SM00409">
    <property type="entry name" value="IG"/>
    <property type="match status" value="2"/>
</dbReference>